<keyword evidence="3" id="KW-1185">Reference proteome</keyword>
<comment type="caution">
    <text evidence="2">The sequence shown here is derived from an EMBL/GenBank/DDBJ whole genome shotgun (WGS) entry which is preliminary data.</text>
</comment>
<feature type="region of interest" description="Disordered" evidence="1">
    <location>
        <begin position="55"/>
        <end position="126"/>
    </location>
</feature>
<sequence>MAEAAVVHGGRRLGKRGCGREGGINAGTAVWVASEGGVVKTVTGHCASIEPLVRPSVSHDDPYRQGMCCSPKRKDKMKNKGYQNTQKKDPDATSHRGSIGSVAQGKQKQKQKQKEEVKACRSNTQQRPRVTLEPGHCYTVEHVGGAVSLCGTAAAHFGLEQKPVRKEKKRRTRRNGTIHPHSIHATLRSNWKERTMHVVARAAGC</sequence>
<dbReference type="EMBL" id="JARJCM010000100">
    <property type="protein sequence ID" value="KAJ7029608.1"/>
    <property type="molecule type" value="Genomic_DNA"/>
</dbReference>
<protein>
    <submittedName>
        <fullName evidence="2">Uncharacterized protein</fullName>
    </submittedName>
</protein>
<reference evidence="2" key="1">
    <citation type="submission" date="2023-03" db="EMBL/GenBank/DDBJ databases">
        <title>Massive genome expansion in bonnet fungi (Mycena s.s.) driven by repeated elements and novel gene families across ecological guilds.</title>
        <authorList>
            <consortium name="Lawrence Berkeley National Laboratory"/>
            <person name="Harder C.B."/>
            <person name="Miyauchi S."/>
            <person name="Viragh M."/>
            <person name="Kuo A."/>
            <person name="Thoen E."/>
            <person name="Andreopoulos B."/>
            <person name="Lu D."/>
            <person name="Skrede I."/>
            <person name="Drula E."/>
            <person name="Henrissat B."/>
            <person name="Morin E."/>
            <person name="Kohler A."/>
            <person name="Barry K."/>
            <person name="LaButti K."/>
            <person name="Morin E."/>
            <person name="Salamov A."/>
            <person name="Lipzen A."/>
            <person name="Mereny Z."/>
            <person name="Hegedus B."/>
            <person name="Baldrian P."/>
            <person name="Stursova M."/>
            <person name="Weitz H."/>
            <person name="Taylor A."/>
            <person name="Grigoriev I.V."/>
            <person name="Nagy L.G."/>
            <person name="Martin F."/>
            <person name="Kauserud H."/>
        </authorList>
    </citation>
    <scope>NUCLEOTIDE SEQUENCE</scope>
    <source>
        <strain evidence="2">CBHHK200</strain>
    </source>
</reference>
<proteinExistence type="predicted"/>
<dbReference type="Proteomes" id="UP001218188">
    <property type="component" value="Unassembled WGS sequence"/>
</dbReference>
<organism evidence="2 3">
    <name type="scientific">Mycena alexandri</name>
    <dbReference type="NCBI Taxonomy" id="1745969"/>
    <lineage>
        <taxon>Eukaryota</taxon>
        <taxon>Fungi</taxon>
        <taxon>Dikarya</taxon>
        <taxon>Basidiomycota</taxon>
        <taxon>Agaricomycotina</taxon>
        <taxon>Agaricomycetes</taxon>
        <taxon>Agaricomycetidae</taxon>
        <taxon>Agaricales</taxon>
        <taxon>Marasmiineae</taxon>
        <taxon>Mycenaceae</taxon>
        <taxon>Mycena</taxon>
    </lineage>
</organism>
<dbReference type="AlphaFoldDB" id="A0AAD6SL16"/>
<evidence type="ECO:0000313" key="3">
    <source>
        <dbReference type="Proteomes" id="UP001218188"/>
    </source>
</evidence>
<gene>
    <name evidence="2" type="ORF">C8F04DRAFT_1237011</name>
</gene>
<evidence type="ECO:0000256" key="1">
    <source>
        <dbReference type="SAM" id="MobiDB-lite"/>
    </source>
</evidence>
<name>A0AAD6SL16_9AGAR</name>
<evidence type="ECO:0000313" key="2">
    <source>
        <dbReference type="EMBL" id="KAJ7029608.1"/>
    </source>
</evidence>
<accession>A0AAD6SL16</accession>